<dbReference type="SUPFAM" id="SSF53474">
    <property type="entry name" value="alpha/beta-Hydrolases"/>
    <property type="match status" value="1"/>
</dbReference>
<dbReference type="InterPro" id="IPR029058">
    <property type="entry name" value="AB_hydrolase_fold"/>
</dbReference>
<evidence type="ECO:0000259" key="2">
    <source>
        <dbReference type="Pfam" id="PF12697"/>
    </source>
</evidence>
<protein>
    <recommendedName>
        <fullName evidence="2">AB hydrolase-1 domain-containing protein</fullName>
    </recommendedName>
</protein>
<organism evidence="3 4">
    <name type="scientific">Roridomyces roridus</name>
    <dbReference type="NCBI Taxonomy" id="1738132"/>
    <lineage>
        <taxon>Eukaryota</taxon>
        <taxon>Fungi</taxon>
        <taxon>Dikarya</taxon>
        <taxon>Basidiomycota</taxon>
        <taxon>Agaricomycotina</taxon>
        <taxon>Agaricomycetes</taxon>
        <taxon>Agaricomycetidae</taxon>
        <taxon>Agaricales</taxon>
        <taxon>Marasmiineae</taxon>
        <taxon>Mycenaceae</taxon>
        <taxon>Roridomyces</taxon>
    </lineage>
</organism>
<feature type="domain" description="AB hydrolase-1" evidence="2">
    <location>
        <begin position="85"/>
        <end position="340"/>
    </location>
</feature>
<dbReference type="InterPro" id="IPR000073">
    <property type="entry name" value="AB_hydrolase_1"/>
</dbReference>
<dbReference type="Pfam" id="PF12697">
    <property type="entry name" value="Abhydrolase_6"/>
    <property type="match status" value="1"/>
</dbReference>
<evidence type="ECO:0000256" key="1">
    <source>
        <dbReference type="SAM" id="SignalP"/>
    </source>
</evidence>
<feature type="chain" id="PRO_5041987579" description="AB hydrolase-1 domain-containing protein" evidence="1">
    <location>
        <begin position="21"/>
        <end position="364"/>
    </location>
</feature>
<accession>A0AAD7BDF0</accession>
<dbReference type="EMBL" id="JARKIF010000021">
    <property type="protein sequence ID" value="KAJ7617340.1"/>
    <property type="molecule type" value="Genomic_DNA"/>
</dbReference>
<sequence length="364" mass="38977">MFASLIILLAAHLLAANAHGQACECSSVVLPVDVNTLIAKDPTDPFGGLRSNATALRRLNAEYDIFGVFCTPNEKTAQSTDVIQLLVHGLTYNNEYWSPKTEEFQNQSYTAYACDRGLSTLAIDLVGVGKSTRPTNASDAQYITNAAAMSQLARHLKNASILPGIKPFNQVIGVGHSSGSVVLIAGAITEAERSPFDGLVLTSQLSFQPGQLGTPPGEVSARDDTPLRWGSLDPNYVTSDIRFPFYPADTTLFSPRMLVYDNFTKDVAPVSFIPGISISSLPANYTGPVAKLAGLRDQAICVGTGRCNDLAALTALERVLWPKAKSFEVVLTEGGHCMTLDFLADGAFSVFVKLVKEFAGLHSD</sequence>
<evidence type="ECO:0000313" key="4">
    <source>
        <dbReference type="Proteomes" id="UP001221142"/>
    </source>
</evidence>
<evidence type="ECO:0000313" key="3">
    <source>
        <dbReference type="EMBL" id="KAJ7617340.1"/>
    </source>
</evidence>
<keyword evidence="1" id="KW-0732">Signal</keyword>
<reference evidence="3" key="1">
    <citation type="submission" date="2023-03" db="EMBL/GenBank/DDBJ databases">
        <title>Massive genome expansion in bonnet fungi (Mycena s.s.) driven by repeated elements and novel gene families across ecological guilds.</title>
        <authorList>
            <consortium name="Lawrence Berkeley National Laboratory"/>
            <person name="Harder C.B."/>
            <person name="Miyauchi S."/>
            <person name="Viragh M."/>
            <person name="Kuo A."/>
            <person name="Thoen E."/>
            <person name="Andreopoulos B."/>
            <person name="Lu D."/>
            <person name="Skrede I."/>
            <person name="Drula E."/>
            <person name="Henrissat B."/>
            <person name="Morin E."/>
            <person name="Kohler A."/>
            <person name="Barry K."/>
            <person name="LaButti K."/>
            <person name="Morin E."/>
            <person name="Salamov A."/>
            <person name="Lipzen A."/>
            <person name="Mereny Z."/>
            <person name="Hegedus B."/>
            <person name="Baldrian P."/>
            <person name="Stursova M."/>
            <person name="Weitz H."/>
            <person name="Taylor A."/>
            <person name="Grigoriev I.V."/>
            <person name="Nagy L.G."/>
            <person name="Martin F."/>
            <person name="Kauserud H."/>
        </authorList>
    </citation>
    <scope>NUCLEOTIDE SEQUENCE</scope>
    <source>
        <strain evidence="3">9284</strain>
    </source>
</reference>
<gene>
    <name evidence="3" type="ORF">FB45DRAFT_1063823</name>
</gene>
<comment type="caution">
    <text evidence="3">The sequence shown here is derived from an EMBL/GenBank/DDBJ whole genome shotgun (WGS) entry which is preliminary data.</text>
</comment>
<dbReference type="Gene3D" id="3.40.50.1820">
    <property type="entry name" value="alpha/beta hydrolase"/>
    <property type="match status" value="1"/>
</dbReference>
<dbReference type="AlphaFoldDB" id="A0AAD7BDF0"/>
<proteinExistence type="predicted"/>
<dbReference type="Proteomes" id="UP001221142">
    <property type="component" value="Unassembled WGS sequence"/>
</dbReference>
<feature type="signal peptide" evidence="1">
    <location>
        <begin position="1"/>
        <end position="20"/>
    </location>
</feature>
<keyword evidence="4" id="KW-1185">Reference proteome</keyword>
<name>A0AAD7BDF0_9AGAR</name>